<evidence type="ECO:0000313" key="4">
    <source>
        <dbReference type="Proteomes" id="UP000803844"/>
    </source>
</evidence>
<dbReference type="AlphaFoldDB" id="A0A9P4Y2H3"/>
<dbReference type="GO" id="GO:0005737">
    <property type="term" value="C:cytoplasm"/>
    <property type="evidence" value="ECO:0007669"/>
    <property type="project" value="TreeGrafter"/>
</dbReference>
<dbReference type="InterPro" id="IPR002347">
    <property type="entry name" value="SDR_fam"/>
</dbReference>
<comment type="caution">
    <text evidence="3">The sequence shown here is derived from an EMBL/GenBank/DDBJ whole genome shotgun (WGS) entry which is preliminary data.</text>
</comment>
<evidence type="ECO:0000256" key="2">
    <source>
        <dbReference type="SAM" id="Coils"/>
    </source>
</evidence>
<dbReference type="PRINTS" id="PR00081">
    <property type="entry name" value="GDHRDH"/>
</dbReference>
<dbReference type="PANTHER" id="PTHR43544:SF32">
    <property type="entry name" value="CHAIN DEHYDROGENASE, PUTATIVE (AFU_ORTHOLOGUE AFUA_5G01530)-RELATED"/>
    <property type="match status" value="1"/>
</dbReference>
<evidence type="ECO:0000313" key="3">
    <source>
        <dbReference type="EMBL" id="KAF3765278.1"/>
    </source>
</evidence>
<dbReference type="GO" id="GO:0016491">
    <property type="term" value="F:oxidoreductase activity"/>
    <property type="evidence" value="ECO:0007669"/>
    <property type="project" value="TreeGrafter"/>
</dbReference>
<dbReference type="Proteomes" id="UP000803844">
    <property type="component" value="Unassembled WGS sequence"/>
</dbReference>
<dbReference type="PANTHER" id="PTHR43544">
    <property type="entry name" value="SHORT-CHAIN DEHYDROGENASE/REDUCTASE"/>
    <property type="match status" value="1"/>
</dbReference>
<feature type="coiled-coil region" evidence="2">
    <location>
        <begin position="42"/>
        <end position="69"/>
    </location>
</feature>
<name>A0A9P4Y2H3_CRYP1</name>
<comment type="similarity">
    <text evidence="1">Belongs to the short-chain dehydrogenases/reductases (SDR) family.</text>
</comment>
<dbReference type="Pfam" id="PF00106">
    <property type="entry name" value="adh_short"/>
    <property type="match status" value="1"/>
</dbReference>
<dbReference type="SUPFAM" id="SSF51735">
    <property type="entry name" value="NAD(P)-binding Rossmann-fold domains"/>
    <property type="match status" value="1"/>
</dbReference>
<dbReference type="EMBL" id="MU032347">
    <property type="protein sequence ID" value="KAF3765278.1"/>
    <property type="molecule type" value="Genomic_DNA"/>
</dbReference>
<dbReference type="GeneID" id="63836695"/>
<dbReference type="InterPro" id="IPR051468">
    <property type="entry name" value="Fungal_SecMetab_SDRs"/>
</dbReference>
<dbReference type="RefSeq" id="XP_040776239.1">
    <property type="nucleotide sequence ID" value="XM_040919566.1"/>
</dbReference>
<proteinExistence type="inferred from homology"/>
<organism evidence="3 4">
    <name type="scientific">Cryphonectria parasitica (strain ATCC 38755 / EP155)</name>
    <dbReference type="NCBI Taxonomy" id="660469"/>
    <lineage>
        <taxon>Eukaryota</taxon>
        <taxon>Fungi</taxon>
        <taxon>Dikarya</taxon>
        <taxon>Ascomycota</taxon>
        <taxon>Pezizomycotina</taxon>
        <taxon>Sordariomycetes</taxon>
        <taxon>Sordariomycetidae</taxon>
        <taxon>Diaporthales</taxon>
        <taxon>Cryphonectriaceae</taxon>
        <taxon>Cryphonectria-Endothia species complex</taxon>
        <taxon>Cryphonectria</taxon>
    </lineage>
</organism>
<accession>A0A9P4Y2H3</accession>
<dbReference type="OrthoDB" id="1933717at2759"/>
<dbReference type="Gene3D" id="3.40.50.720">
    <property type="entry name" value="NAD(P)-binding Rossmann-like Domain"/>
    <property type="match status" value="1"/>
</dbReference>
<evidence type="ECO:0000256" key="1">
    <source>
        <dbReference type="ARBA" id="ARBA00006484"/>
    </source>
</evidence>
<gene>
    <name evidence="3" type="ORF">M406DRAFT_321873</name>
</gene>
<sequence>MAAASKTVVLVTGANSGIGWETVKALLRSTRTYHILMGTRSLEKGEAALEALKKDVAETNSTVELLQVDVASDDSISDAFDKVQATHGRIDTLVNNAGIALDAACVYGDISMREAWNKAYDVNVSGANIMTHTFVPLLLKSSDPRLLFVTSGLASVERMSEAHYPVPPPIPAGWPKKAAVLPSAYRASKTALNMMMLSWHWVLKEDGVKVWSVSPGFLATGLGGQRASMARRGAGPASTGGELITTLIEGGKDADVGKVVGGAGILPF</sequence>
<keyword evidence="2" id="KW-0175">Coiled coil</keyword>
<reference evidence="3" key="1">
    <citation type="journal article" date="2020" name="Phytopathology">
        <title>Genome sequence of the chestnut blight fungus Cryphonectria parasitica EP155: A fundamental resource for an archetypical invasive plant pathogen.</title>
        <authorList>
            <person name="Crouch J.A."/>
            <person name="Dawe A."/>
            <person name="Aerts A."/>
            <person name="Barry K."/>
            <person name="Churchill A.C.L."/>
            <person name="Grimwood J."/>
            <person name="Hillman B."/>
            <person name="Milgroom M.G."/>
            <person name="Pangilinan J."/>
            <person name="Smith M."/>
            <person name="Salamov A."/>
            <person name="Schmutz J."/>
            <person name="Yadav J."/>
            <person name="Grigoriev I.V."/>
            <person name="Nuss D."/>
        </authorList>
    </citation>
    <scope>NUCLEOTIDE SEQUENCE</scope>
    <source>
        <strain evidence="3">EP155</strain>
    </source>
</reference>
<protein>
    <submittedName>
        <fullName evidence="3">NAD(P)-binding protein</fullName>
    </submittedName>
</protein>
<keyword evidence="4" id="KW-1185">Reference proteome</keyword>
<dbReference type="InterPro" id="IPR036291">
    <property type="entry name" value="NAD(P)-bd_dom_sf"/>
</dbReference>
<dbReference type="GO" id="GO:0019748">
    <property type="term" value="P:secondary metabolic process"/>
    <property type="evidence" value="ECO:0007669"/>
    <property type="project" value="TreeGrafter"/>
</dbReference>